<feature type="compositionally biased region" description="Polar residues" evidence="1">
    <location>
        <begin position="123"/>
        <end position="137"/>
    </location>
</feature>
<feature type="compositionally biased region" description="Polar residues" evidence="1">
    <location>
        <begin position="189"/>
        <end position="198"/>
    </location>
</feature>
<proteinExistence type="predicted"/>
<dbReference type="Proteomes" id="UP000053562">
    <property type="component" value="Unassembled WGS sequence"/>
</dbReference>
<evidence type="ECO:0000256" key="1">
    <source>
        <dbReference type="SAM" id="MobiDB-lite"/>
    </source>
</evidence>
<dbReference type="EMBL" id="KQ234546">
    <property type="protein sequence ID" value="KMZ76991.1"/>
    <property type="molecule type" value="Genomic_DNA"/>
</dbReference>
<reference evidence="3 4" key="1">
    <citation type="submission" date="2011-08" db="EMBL/GenBank/DDBJ databases">
        <title>The Genome Sequence of Plasmodium vivax India VII.</title>
        <authorList>
            <consortium name="The Broad Institute Genome Sequencing Platform"/>
            <consortium name="The Broad Institute Genome Sequencing Center for Infectious Disease"/>
            <person name="Neafsey D."/>
            <person name="Carlton J."/>
            <person name="Barnwell J."/>
            <person name="Collins W."/>
            <person name="Escalante A."/>
            <person name="Mullikin J."/>
            <person name="Saul A."/>
            <person name="Guigo R."/>
            <person name="Camara F."/>
            <person name="Young S.K."/>
            <person name="Zeng Q."/>
            <person name="Gargeya S."/>
            <person name="Fitzgerald M."/>
            <person name="Haas B."/>
            <person name="Abouelleil A."/>
            <person name="Alvarado L."/>
            <person name="Arachchi H.M."/>
            <person name="Berlin A."/>
            <person name="Brown A."/>
            <person name="Chapman S.B."/>
            <person name="Chen Z."/>
            <person name="Dunbar C."/>
            <person name="Freedman E."/>
            <person name="Gearin G."/>
            <person name="Gellesch M."/>
            <person name="Goldberg J."/>
            <person name="Griggs A."/>
            <person name="Gujja S."/>
            <person name="Heiman D."/>
            <person name="Howarth C."/>
            <person name="Larson L."/>
            <person name="Lui A."/>
            <person name="MacDonald P.J.P."/>
            <person name="Montmayeur A."/>
            <person name="Murphy C."/>
            <person name="Neiman D."/>
            <person name="Pearson M."/>
            <person name="Priest M."/>
            <person name="Roberts A."/>
            <person name="Saif S."/>
            <person name="Shea T."/>
            <person name="Shenoy N."/>
            <person name="Sisk P."/>
            <person name="Stolte C."/>
            <person name="Sykes S."/>
            <person name="Wortman J."/>
            <person name="Nusbaum C."/>
            <person name="Birren B."/>
        </authorList>
    </citation>
    <scope>NUCLEOTIDE SEQUENCE [LARGE SCALE GENOMIC DNA]</scope>
    <source>
        <strain evidence="3 4">India VII</strain>
    </source>
</reference>
<gene>
    <name evidence="3" type="ORF">PVIIG_05380</name>
</gene>
<keyword evidence="2" id="KW-0812">Transmembrane</keyword>
<sequence length="455" mass="50228">MSWLSRYNSGAFGAMKKLKEVKCTSDYFNYKDDIYQQISKISNKGQVHFCSRCESIKQYIIKRNNELNDCYSNKFLRNQLTDDSDIKNFINKCTVYSKCINNHQIRAERTSERKKSTEDPCKKTNTCRTGTASTKVTSKPKEVLETKTSEIIAPGRKDKSDQSQKHAEEADSKDEKIISEIESGKISSADSAGNSRELSASEDIQHSNTSGQGETSAQSSQILPHTTTGELDTLSGAPLKDNPIGEPQSRNSSEVLDSDEVVTDSGLNAHQGVATSSVPEQVVSGKAGYTPDSKDIGGITENSSIHGPVDRTDRNTDVVNTISIEGTSSDQNPSTGFTHDPLVNSDPLCNKTPCISGELSELTSGNENKQSTLGAIYEVIVENQGHMIKASIPMGIVLLLSLLFKYTPLWRILTKRKRKKQSHMNEKLQRVLQQPSIPSEERSIPFSYSAFEYSS</sequence>
<feature type="compositionally biased region" description="Basic and acidic residues" evidence="1">
    <location>
        <begin position="139"/>
        <end position="148"/>
    </location>
</feature>
<evidence type="ECO:0000313" key="3">
    <source>
        <dbReference type="EMBL" id="KMZ76991.1"/>
    </source>
</evidence>
<feature type="compositionally biased region" description="Polar residues" evidence="1">
    <location>
        <begin position="265"/>
        <end position="279"/>
    </location>
</feature>
<keyword evidence="2" id="KW-1133">Transmembrane helix</keyword>
<accession>A0A0J9S2I9</accession>
<evidence type="ECO:0000256" key="2">
    <source>
        <dbReference type="SAM" id="Phobius"/>
    </source>
</evidence>
<feature type="region of interest" description="Disordered" evidence="1">
    <location>
        <begin position="107"/>
        <end position="314"/>
    </location>
</feature>
<feature type="compositionally biased region" description="Basic and acidic residues" evidence="1">
    <location>
        <begin position="155"/>
        <end position="183"/>
    </location>
</feature>
<evidence type="ECO:0000313" key="4">
    <source>
        <dbReference type="Proteomes" id="UP000053562"/>
    </source>
</evidence>
<dbReference type="AlphaFoldDB" id="A0A0J9S2I9"/>
<feature type="compositionally biased region" description="Polar residues" evidence="1">
    <location>
        <begin position="206"/>
        <end position="230"/>
    </location>
</feature>
<dbReference type="OrthoDB" id="388741at2759"/>
<feature type="transmembrane region" description="Helical" evidence="2">
    <location>
        <begin position="392"/>
        <end position="413"/>
    </location>
</feature>
<name>A0A0J9S2I9_PLAVI</name>
<evidence type="ECO:0008006" key="5">
    <source>
        <dbReference type="Google" id="ProtNLM"/>
    </source>
</evidence>
<feature type="compositionally biased region" description="Basic and acidic residues" evidence="1">
    <location>
        <begin position="107"/>
        <end position="122"/>
    </location>
</feature>
<protein>
    <recommendedName>
        <fullName evidence="5">Variable surface protein Vir18</fullName>
    </recommendedName>
</protein>
<keyword evidence="2" id="KW-0472">Membrane</keyword>
<organism evidence="3 4">
    <name type="scientific">Plasmodium vivax India VII</name>
    <dbReference type="NCBI Taxonomy" id="1077284"/>
    <lineage>
        <taxon>Eukaryota</taxon>
        <taxon>Sar</taxon>
        <taxon>Alveolata</taxon>
        <taxon>Apicomplexa</taxon>
        <taxon>Aconoidasida</taxon>
        <taxon>Haemosporida</taxon>
        <taxon>Plasmodiidae</taxon>
        <taxon>Plasmodium</taxon>
        <taxon>Plasmodium (Plasmodium)</taxon>
    </lineage>
</organism>